<dbReference type="HAMAP" id="MF_00910">
    <property type="entry name" value="FtsL"/>
    <property type="match status" value="1"/>
</dbReference>
<dbReference type="InterPro" id="IPR011922">
    <property type="entry name" value="Cell_div_FtsL"/>
</dbReference>
<accession>A0A7X3C419</accession>
<keyword evidence="6 7" id="KW-0131">Cell cycle</keyword>
<evidence type="ECO:0000256" key="3">
    <source>
        <dbReference type="ARBA" id="ARBA00022692"/>
    </source>
</evidence>
<keyword evidence="4 7" id="KW-1133">Transmembrane helix</keyword>
<evidence type="ECO:0000256" key="7">
    <source>
        <dbReference type="HAMAP-Rule" id="MF_00910"/>
    </source>
</evidence>
<dbReference type="GO" id="GO:0043093">
    <property type="term" value="P:FtsZ-dependent cytokinesis"/>
    <property type="evidence" value="ECO:0007669"/>
    <property type="project" value="UniProtKB-UniRule"/>
</dbReference>
<evidence type="ECO:0000313" key="9">
    <source>
        <dbReference type="EMBL" id="MTV82919.1"/>
    </source>
</evidence>
<keyword evidence="3 7" id="KW-0812">Transmembrane</keyword>
<feature type="transmembrane region" description="Helical" evidence="7">
    <location>
        <begin position="45"/>
        <end position="64"/>
    </location>
</feature>
<gene>
    <name evidence="7 9" type="primary">ftsL</name>
    <name evidence="9" type="ORF">GM612_09700</name>
</gene>
<keyword evidence="2 7" id="KW-0132">Cell division</keyword>
<keyword evidence="5 7" id="KW-0472">Membrane</keyword>
<evidence type="ECO:0000313" key="10">
    <source>
        <dbReference type="Proteomes" id="UP000466388"/>
    </source>
</evidence>
<dbReference type="AlphaFoldDB" id="A0A7X3C419"/>
<evidence type="ECO:0000256" key="5">
    <source>
        <dbReference type="ARBA" id="ARBA00023136"/>
    </source>
</evidence>
<comment type="caution">
    <text evidence="9">The sequence shown here is derived from an EMBL/GenBank/DDBJ whole genome shotgun (WGS) entry which is preliminary data.</text>
</comment>
<evidence type="ECO:0000256" key="8">
    <source>
        <dbReference type="NCBIfam" id="TIGR02209"/>
    </source>
</evidence>
<comment type="subcellular location">
    <subcellularLocation>
        <location evidence="7">Cell membrane</location>
        <topology evidence="7">Single-pass type II membrane protein</topology>
    </subcellularLocation>
    <text evidence="7">Localizes to the division septum where it forms a ring structure.</text>
</comment>
<dbReference type="GO" id="GO:0032153">
    <property type="term" value="C:cell division site"/>
    <property type="evidence" value="ECO:0007669"/>
    <property type="project" value="UniProtKB-UniRule"/>
</dbReference>
<evidence type="ECO:0000256" key="2">
    <source>
        <dbReference type="ARBA" id="ARBA00022618"/>
    </source>
</evidence>
<proteinExistence type="inferred from homology"/>
<dbReference type="Proteomes" id="UP000466388">
    <property type="component" value="Unassembled WGS sequence"/>
</dbReference>
<dbReference type="NCBIfam" id="TIGR02209">
    <property type="entry name" value="ftsL_broad"/>
    <property type="match status" value="1"/>
</dbReference>
<organism evidence="9 10">
    <name type="scientific">Secundilactobacillus folii</name>
    <dbReference type="NCBI Taxonomy" id="2678357"/>
    <lineage>
        <taxon>Bacteria</taxon>
        <taxon>Bacillati</taxon>
        <taxon>Bacillota</taxon>
        <taxon>Bacilli</taxon>
        <taxon>Lactobacillales</taxon>
        <taxon>Lactobacillaceae</taxon>
        <taxon>Secundilactobacillus</taxon>
    </lineage>
</organism>
<name>A0A7X3C419_9LACO</name>
<evidence type="ECO:0000256" key="4">
    <source>
        <dbReference type="ARBA" id="ARBA00022989"/>
    </source>
</evidence>
<dbReference type="GO" id="GO:0005886">
    <property type="term" value="C:plasma membrane"/>
    <property type="evidence" value="ECO:0007669"/>
    <property type="project" value="UniProtKB-SubCell"/>
</dbReference>
<reference evidence="9 10" key="1">
    <citation type="submission" date="2019-11" db="EMBL/GenBank/DDBJ databases">
        <title>Lactobacillus sp. nov. CRM56-3, isolated from fermented tea leaves.</title>
        <authorList>
            <person name="Phuengjayaem S."/>
            <person name="Tanasupawat S."/>
        </authorList>
    </citation>
    <scope>NUCLEOTIDE SEQUENCE [LARGE SCALE GENOMIC DNA]</scope>
    <source>
        <strain evidence="9 10">CRM56-3</strain>
    </source>
</reference>
<keyword evidence="1 7" id="KW-1003">Cell membrane</keyword>
<comment type="function">
    <text evidence="7">Essential cell division protein.</text>
</comment>
<evidence type="ECO:0000256" key="6">
    <source>
        <dbReference type="ARBA" id="ARBA00023306"/>
    </source>
</evidence>
<comment type="similarity">
    <text evidence="7">Belongs to the FtsL family.</text>
</comment>
<protein>
    <recommendedName>
        <fullName evidence="7 8">Cell division protein FtsL</fullName>
    </recommendedName>
</protein>
<evidence type="ECO:0000256" key="1">
    <source>
        <dbReference type="ARBA" id="ARBA00022475"/>
    </source>
</evidence>
<keyword evidence="10" id="KW-1185">Reference proteome</keyword>
<sequence length="126" mass="13999">MAQNNLATQIQPQSLPEQPTVPLHRKAAQVVTVPKKLTLSKFEKCLLVTGTLIVVVMMLSVVSMKIGVSSAQQQLQDVSNKITSFQSKNTNDRQTINELLNRSRLEKIAKQNGMTLSNSKIRNVNK</sequence>
<dbReference type="EMBL" id="WNJO01000012">
    <property type="protein sequence ID" value="MTV82919.1"/>
    <property type="molecule type" value="Genomic_DNA"/>
</dbReference>
<dbReference type="RefSeq" id="WP_155432182.1">
    <property type="nucleotide sequence ID" value="NZ_WNJO01000012.1"/>
</dbReference>